<dbReference type="EMBL" id="BDIP01003215">
    <property type="protein sequence ID" value="GIQ87414.1"/>
    <property type="molecule type" value="Genomic_DNA"/>
</dbReference>
<protein>
    <submittedName>
        <fullName evidence="13">Microtubule-associated protein RP/EB</fullName>
    </submittedName>
</protein>
<dbReference type="Pfam" id="PF03271">
    <property type="entry name" value="EB1"/>
    <property type="match status" value="1"/>
</dbReference>
<organism evidence="13 14">
    <name type="scientific">Kipferlia bialata</name>
    <dbReference type="NCBI Taxonomy" id="797122"/>
    <lineage>
        <taxon>Eukaryota</taxon>
        <taxon>Metamonada</taxon>
        <taxon>Carpediemonas-like organisms</taxon>
        <taxon>Kipferlia</taxon>
    </lineage>
</organism>
<dbReference type="GO" id="GO:0051301">
    <property type="term" value="P:cell division"/>
    <property type="evidence" value="ECO:0007669"/>
    <property type="project" value="UniProtKB-KW"/>
</dbReference>
<name>A0A9K3D1R9_9EUKA</name>
<evidence type="ECO:0000256" key="10">
    <source>
        <dbReference type="SAM" id="MobiDB-lite"/>
    </source>
</evidence>
<keyword evidence="3" id="KW-0963">Cytoplasm</keyword>
<feature type="region of interest" description="Disordered" evidence="10">
    <location>
        <begin position="118"/>
        <end position="205"/>
    </location>
</feature>
<feature type="compositionally biased region" description="Basic and acidic residues" evidence="10">
    <location>
        <begin position="159"/>
        <end position="193"/>
    </location>
</feature>
<reference evidence="13 14" key="1">
    <citation type="journal article" date="2018" name="PLoS ONE">
        <title>The draft genome of Kipferlia bialata reveals reductive genome evolution in fornicate parasites.</title>
        <authorList>
            <person name="Tanifuji G."/>
            <person name="Takabayashi S."/>
            <person name="Kume K."/>
            <person name="Takagi M."/>
            <person name="Nakayama T."/>
            <person name="Kamikawa R."/>
            <person name="Inagaki Y."/>
            <person name="Hashimoto T."/>
        </authorList>
    </citation>
    <scope>NUCLEOTIDE SEQUENCE [LARGE SCALE GENOMIC DNA]</scope>
    <source>
        <strain evidence="13">NY0173</strain>
    </source>
</reference>
<dbReference type="OrthoDB" id="2119228at2759"/>
<evidence type="ECO:0000256" key="5">
    <source>
        <dbReference type="ARBA" id="ARBA00022701"/>
    </source>
</evidence>
<dbReference type="PROSITE" id="PS50021">
    <property type="entry name" value="CH"/>
    <property type="match status" value="1"/>
</dbReference>
<dbReference type="PROSITE" id="PS51230">
    <property type="entry name" value="EB1_C"/>
    <property type="match status" value="1"/>
</dbReference>
<keyword evidence="14" id="KW-1185">Reference proteome</keyword>
<proteinExistence type="inferred from homology"/>
<evidence type="ECO:0000256" key="2">
    <source>
        <dbReference type="ARBA" id="ARBA00010729"/>
    </source>
</evidence>
<keyword evidence="6" id="KW-0498">Mitosis</keyword>
<dbReference type="Pfam" id="PF00307">
    <property type="entry name" value="CH"/>
    <property type="match status" value="1"/>
</dbReference>
<feature type="compositionally biased region" description="Basic residues" evidence="10">
    <location>
        <begin position="129"/>
        <end position="138"/>
    </location>
</feature>
<feature type="domain" description="EB1 C-terminal" evidence="12">
    <location>
        <begin position="207"/>
        <end position="283"/>
    </location>
</feature>
<evidence type="ECO:0000256" key="1">
    <source>
        <dbReference type="ARBA" id="ARBA00004245"/>
    </source>
</evidence>
<dbReference type="InterPro" id="IPR036133">
    <property type="entry name" value="EB1_C_sf"/>
</dbReference>
<dbReference type="Gene3D" id="1.10.418.10">
    <property type="entry name" value="Calponin-like domain"/>
    <property type="match status" value="1"/>
</dbReference>
<dbReference type="AlphaFoldDB" id="A0A9K3D1R9"/>
<dbReference type="GO" id="GO:0008017">
    <property type="term" value="F:microtubule binding"/>
    <property type="evidence" value="ECO:0007669"/>
    <property type="project" value="InterPro"/>
</dbReference>
<dbReference type="Gene3D" id="1.20.5.1430">
    <property type="match status" value="1"/>
</dbReference>
<evidence type="ECO:0000256" key="6">
    <source>
        <dbReference type="ARBA" id="ARBA00022776"/>
    </source>
</evidence>
<dbReference type="SUPFAM" id="SSF47576">
    <property type="entry name" value="Calponin-homology domain, CH-domain"/>
    <property type="match status" value="1"/>
</dbReference>
<gene>
    <name evidence="13" type="ORF">KIPB_009449</name>
</gene>
<dbReference type="SUPFAM" id="SSF140612">
    <property type="entry name" value="EB1 dimerisation domain-like"/>
    <property type="match status" value="1"/>
</dbReference>
<evidence type="ECO:0000259" key="12">
    <source>
        <dbReference type="PROSITE" id="PS51230"/>
    </source>
</evidence>
<evidence type="ECO:0000313" key="14">
    <source>
        <dbReference type="Proteomes" id="UP000265618"/>
    </source>
</evidence>
<evidence type="ECO:0000256" key="7">
    <source>
        <dbReference type="ARBA" id="ARBA00023212"/>
    </source>
</evidence>
<dbReference type="InterPro" id="IPR036872">
    <property type="entry name" value="CH_dom_sf"/>
</dbReference>
<keyword evidence="8" id="KW-0131">Cell cycle</keyword>
<keyword evidence="7" id="KW-0206">Cytoskeleton</keyword>
<accession>A0A9K3D1R9</accession>
<evidence type="ECO:0000256" key="4">
    <source>
        <dbReference type="ARBA" id="ARBA00022618"/>
    </source>
</evidence>
<keyword evidence="4" id="KW-0132">Cell division</keyword>
<dbReference type="InterPro" id="IPR027328">
    <property type="entry name" value="MAPRE"/>
</dbReference>
<comment type="subcellular location">
    <subcellularLocation>
        <location evidence="1">Cytoplasm</location>
        <location evidence="1">Cytoskeleton</location>
    </subcellularLocation>
</comment>
<dbReference type="FunFam" id="1.10.418.10:FF:000028">
    <property type="entry name" value="RP/EB family microtubule-associated protein"/>
    <property type="match status" value="1"/>
</dbReference>
<evidence type="ECO:0000256" key="3">
    <source>
        <dbReference type="ARBA" id="ARBA00022490"/>
    </source>
</evidence>
<evidence type="ECO:0000256" key="8">
    <source>
        <dbReference type="ARBA" id="ARBA00023306"/>
    </source>
</evidence>
<dbReference type="GO" id="GO:0005874">
    <property type="term" value="C:microtubule"/>
    <property type="evidence" value="ECO:0007669"/>
    <property type="project" value="UniProtKB-KW"/>
</dbReference>
<keyword evidence="5 9" id="KW-0493">Microtubule</keyword>
<dbReference type="InterPro" id="IPR001715">
    <property type="entry name" value="CH_dom"/>
</dbReference>
<comment type="caution">
    <text evidence="13">The sequence shown here is derived from an EMBL/GenBank/DDBJ whole genome shotgun (WGS) entry which is preliminary data.</text>
</comment>
<feature type="domain" description="Calponin-homology (CH)" evidence="11">
    <location>
        <begin position="6"/>
        <end position="108"/>
    </location>
</feature>
<sequence length="286" mass="32757">MSGAYFIGKREILDWANSLLQTDVRRIEELANGCVYLQCMDVLHPGLVNLARVNWDAKTEYDRIQNLKFLQSLFKQVGIDRAIEINKLARGKYQDNLEFAQFFKFHFETNYHTIDPEYDPVARREHAKQGSRKRRHGAGKAGTITRKASTTRAAQPRPAPEKKERPAAKPVRERERPAPRRGSVDSRAERERAPAPVKPQVVATPAPPRVIYKEDPETTARLEDLEQTCESLEIERDWYFSKLREIEIALEKAESTPDQYGGVSDLREHIQAILFASAEDGQEEAE</sequence>
<evidence type="ECO:0000313" key="13">
    <source>
        <dbReference type="EMBL" id="GIQ87414.1"/>
    </source>
</evidence>
<dbReference type="Proteomes" id="UP000265618">
    <property type="component" value="Unassembled WGS sequence"/>
</dbReference>
<dbReference type="PANTHER" id="PTHR10623">
    <property type="entry name" value="MICROTUBULE-ASSOCIATED PROTEIN RP/EB FAMILY MEMBER"/>
    <property type="match status" value="1"/>
</dbReference>
<evidence type="ECO:0000259" key="11">
    <source>
        <dbReference type="PROSITE" id="PS50021"/>
    </source>
</evidence>
<comment type="similarity">
    <text evidence="2">Belongs to the MAPRE family.</text>
</comment>
<dbReference type="InterPro" id="IPR004953">
    <property type="entry name" value="EB1_C"/>
</dbReference>
<evidence type="ECO:0000256" key="9">
    <source>
        <dbReference type="PROSITE-ProRule" id="PRU00576"/>
    </source>
</evidence>